<protein>
    <submittedName>
        <fullName evidence="1">Uncharacterized protein</fullName>
    </submittedName>
</protein>
<dbReference type="Gene3D" id="3.40.50.1110">
    <property type="entry name" value="SGNH hydrolase"/>
    <property type="match status" value="1"/>
</dbReference>
<name>A0A2T1ANW2_TRISK</name>
<dbReference type="AlphaFoldDB" id="A0A2T1ANW2"/>
<evidence type="ECO:0000313" key="1">
    <source>
        <dbReference type="EMBL" id="PRZ50264.1"/>
    </source>
</evidence>
<evidence type="ECO:0000313" key="2">
    <source>
        <dbReference type="Proteomes" id="UP000237718"/>
    </source>
</evidence>
<gene>
    <name evidence="1" type="ORF">CLV89_101482</name>
</gene>
<dbReference type="Proteomes" id="UP000237718">
    <property type="component" value="Unassembled WGS sequence"/>
</dbReference>
<comment type="caution">
    <text evidence="1">The sequence shown here is derived from an EMBL/GenBank/DDBJ whole genome shotgun (WGS) entry which is preliminary data.</text>
</comment>
<proteinExistence type="predicted"/>
<dbReference type="RefSeq" id="WP_106162014.1">
    <property type="nucleotide sequence ID" value="NZ_PVUF01000001.1"/>
</dbReference>
<accession>A0A2T1ANW2</accession>
<reference evidence="1 2" key="1">
    <citation type="submission" date="2018-03" db="EMBL/GenBank/DDBJ databases">
        <title>Genomic Encyclopedia of Archaeal and Bacterial Type Strains, Phase II (KMG-II): from individual species to whole genera.</title>
        <authorList>
            <person name="Goeker M."/>
        </authorList>
    </citation>
    <scope>NUCLEOTIDE SEQUENCE [LARGE SCALE GENOMIC DNA]</scope>
    <source>
        <strain evidence="1 2">DSM 25328</strain>
    </source>
</reference>
<dbReference type="GO" id="GO:0016788">
    <property type="term" value="F:hydrolase activity, acting on ester bonds"/>
    <property type="evidence" value="ECO:0007669"/>
    <property type="project" value="UniProtKB-ARBA"/>
</dbReference>
<organism evidence="1 2">
    <name type="scientific">Tritonibacter scottomollicae</name>
    <name type="common">Epibacterium scottomollicae</name>
    <dbReference type="NCBI Taxonomy" id="483013"/>
    <lineage>
        <taxon>Bacteria</taxon>
        <taxon>Pseudomonadati</taxon>
        <taxon>Pseudomonadota</taxon>
        <taxon>Alphaproteobacteria</taxon>
        <taxon>Rhodobacterales</taxon>
        <taxon>Paracoccaceae</taxon>
        <taxon>Tritonibacter</taxon>
    </lineage>
</organism>
<dbReference type="OrthoDB" id="7783360at2"/>
<dbReference type="EMBL" id="PVUF01000001">
    <property type="protein sequence ID" value="PRZ50264.1"/>
    <property type="molecule type" value="Genomic_DNA"/>
</dbReference>
<sequence>MSTADLISAVVMIGHSLIGPENPRMVQQLLATGQNNQPVVEYQVINGAPLRYNWEHADKAQGINARTRLAERPADVVIVTEAVPLANHLRWSDPKGAVENFYTLAASTNPNVTLYVQEGWHSLLSGTGEDVPFDDGGEVAWRDRLDNDLQHWQSIVDKVKATTGGDIRLLPTGQALGRLDDAIKAGTVPGLRNIRDIFSDDIHPDDIGFYYLALVQYAVLTGSSPEGLPRVLKTEWDTPYSTPSPELAQRLQEIAARAATGSSERTSLPPDPLDLPADPPIAALNADVSFAPKPDLQPEVRRQPVAMNLAAVRDWSPQAPFIDHFKTARAWIGHLPGRWGGVTDEELRAAGYLDPDGWPLAIPPELGSIGTVLLNDLPETATSLAGRYVLQFDGQGIVEAGGRATNVRYGKNEVSFDFTPGQGAVDIRIQRSDRDETGDYVRNITVVRESDLQAFERGALFNPDWLDRIEGFASLRFMDWMETNNSKQVGWEDRPRFADYTWTPNGVPAEVLVTLANRIGADPWFTLPHMADDTYVRNFATLVRDGLDEDLKAYVEYSNEVWNWQFQQAHWADKQARATWGSDGLWLQYYGGRAAEVAGIWTDVFSEGQEQVDLSNRLVRVISSQTGWLGLEEQVLTAPLWTAADGTRQPPYRSFDAYAITGYFGASLGTQERAPMVRAWIADSLERARSAAAEKGLRGAAAEAYVAEHRYDVAVAQAAVELQDGLNAGDPEGTLNDLLTRVLPYHAEVAQKHSLDLIMYEGGSHVVGHGPLVDDDALTGFFTHLNYTAEMADLYRQLLNAWPDLGGRLFGAYSDVSVAGRWGSWGALRTLSDDNPRWDMLEATR</sequence>
<dbReference type="InterPro" id="IPR036514">
    <property type="entry name" value="SGNH_hydro_sf"/>
</dbReference>